<keyword evidence="2" id="KW-1185">Reference proteome</keyword>
<sequence>MSPKMAGGWMSEDFDKERLAALAARRAAEFEGPDHRSLEARYGPGSFGCHEALHVTNLVVELMERELAGHGAVLLDAFWYGKVREAQALLYSAYSQVAQVHLAAPLPEEESLDSGSAH</sequence>
<evidence type="ECO:0000313" key="1">
    <source>
        <dbReference type="EMBL" id="GGE33686.1"/>
    </source>
</evidence>
<reference evidence="1" key="2">
    <citation type="submission" date="2020-09" db="EMBL/GenBank/DDBJ databases">
        <authorList>
            <person name="Sun Q."/>
            <person name="Sedlacek I."/>
        </authorList>
    </citation>
    <scope>NUCLEOTIDE SEQUENCE</scope>
    <source>
        <strain evidence="1">CCM 7684</strain>
    </source>
</reference>
<organism evidence="1 2">
    <name type="scientific">Agaricicola taiwanensis</name>
    <dbReference type="NCBI Taxonomy" id="591372"/>
    <lineage>
        <taxon>Bacteria</taxon>
        <taxon>Pseudomonadati</taxon>
        <taxon>Pseudomonadota</taxon>
        <taxon>Alphaproteobacteria</taxon>
        <taxon>Rhodobacterales</taxon>
        <taxon>Paracoccaceae</taxon>
        <taxon>Agaricicola</taxon>
    </lineage>
</organism>
<protein>
    <submittedName>
        <fullName evidence="1">Uncharacterized protein</fullName>
    </submittedName>
</protein>
<dbReference type="Proteomes" id="UP000602745">
    <property type="component" value="Unassembled WGS sequence"/>
</dbReference>
<comment type="caution">
    <text evidence="1">The sequence shown here is derived from an EMBL/GenBank/DDBJ whole genome shotgun (WGS) entry which is preliminary data.</text>
</comment>
<name>A0A8J2VNF3_9RHOB</name>
<gene>
    <name evidence="1" type="ORF">GCM10007276_08760</name>
</gene>
<proteinExistence type="predicted"/>
<accession>A0A8J2VNF3</accession>
<dbReference type="EMBL" id="BMCP01000001">
    <property type="protein sequence ID" value="GGE33686.1"/>
    <property type="molecule type" value="Genomic_DNA"/>
</dbReference>
<reference evidence="1" key="1">
    <citation type="journal article" date="2014" name="Int. J. Syst. Evol. Microbiol.">
        <title>Complete genome sequence of Corynebacterium casei LMG S-19264T (=DSM 44701T), isolated from a smear-ripened cheese.</title>
        <authorList>
            <consortium name="US DOE Joint Genome Institute (JGI-PGF)"/>
            <person name="Walter F."/>
            <person name="Albersmeier A."/>
            <person name="Kalinowski J."/>
            <person name="Ruckert C."/>
        </authorList>
    </citation>
    <scope>NUCLEOTIDE SEQUENCE</scope>
    <source>
        <strain evidence="1">CCM 7684</strain>
    </source>
</reference>
<evidence type="ECO:0000313" key="2">
    <source>
        <dbReference type="Proteomes" id="UP000602745"/>
    </source>
</evidence>
<dbReference type="AlphaFoldDB" id="A0A8J2VNF3"/>